<dbReference type="Proteomes" id="UP000276741">
    <property type="component" value="Chromosome"/>
</dbReference>
<evidence type="ECO:0000313" key="2">
    <source>
        <dbReference type="EMBL" id="BBD72173.1"/>
    </source>
</evidence>
<reference evidence="3" key="4">
    <citation type="submission" date="2020-09" db="EMBL/GenBank/DDBJ databases">
        <authorList>
            <person name="Sun Q."/>
            <person name="Ohkuma M."/>
        </authorList>
    </citation>
    <scope>NUCLEOTIDE SEQUENCE</scope>
    <source>
        <strain evidence="3">JCM 31740</strain>
    </source>
</reference>
<gene>
    <name evidence="3" type="ORF">GCM10007116_10080</name>
    <name evidence="2" type="ORF">HS1genome_0562</name>
</gene>
<keyword evidence="4" id="KW-1185">Reference proteome</keyword>
<evidence type="ECO:0000313" key="4">
    <source>
        <dbReference type="Proteomes" id="UP000276741"/>
    </source>
</evidence>
<protein>
    <recommendedName>
        <fullName evidence="1">TRASH domain-containing protein</fullName>
    </recommendedName>
</protein>
<sequence>MNKCSVIEIFIIVLSAVELGEKLKLNMRLNRKEEMKCENCGAPLNEGEVYARDLNGATHYFCCSHCADDFERKSAGATCC</sequence>
<evidence type="ECO:0000259" key="1">
    <source>
        <dbReference type="SMART" id="SM00746"/>
    </source>
</evidence>
<dbReference type="AlphaFoldDB" id="A0A348B1X1"/>
<dbReference type="EMBL" id="BMQS01000008">
    <property type="protein sequence ID" value="GGT94470.1"/>
    <property type="molecule type" value="Genomic_DNA"/>
</dbReference>
<reference evidence="4" key="2">
    <citation type="submission" date="2018-04" db="EMBL/GenBank/DDBJ databases">
        <title>Complete genome sequence of Sulfodiicoccus acidiphilus strain HS-1.</title>
        <authorList>
            <person name="Sakai H.D."/>
            <person name="Kurosawa N."/>
        </authorList>
    </citation>
    <scope>NUCLEOTIDE SEQUENCE [LARGE SCALE GENOMIC DNA]</scope>
    <source>
        <strain evidence="4">HS-1</strain>
    </source>
</reference>
<feature type="domain" description="TRASH" evidence="1">
    <location>
        <begin position="37"/>
        <end position="74"/>
    </location>
</feature>
<proteinExistence type="predicted"/>
<name>A0A348B1X1_9CREN</name>
<organism evidence="2 4">
    <name type="scientific">Sulfodiicoccus acidiphilus</name>
    <dbReference type="NCBI Taxonomy" id="1670455"/>
    <lineage>
        <taxon>Archaea</taxon>
        <taxon>Thermoproteota</taxon>
        <taxon>Thermoprotei</taxon>
        <taxon>Sulfolobales</taxon>
        <taxon>Sulfolobaceae</taxon>
        <taxon>Sulfodiicoccus</taxon>
    </lineage>
</organism>
<accession>A0A348B1X1</accession>
<evidence type="ECO:0000313" key="3">
    <source>
        <dbReference type="EMBL" id="GGT94470.1"/>
    </source>
</evidence>
<dbReference type="Proteomes" id="UP000616143">
    <property type="component" value="Unassembled WGS sequence"/>
</dbReference>
<reference evidence="3" key="1">
    <citation type="journal article" date="2014" name="Int. J. Syst. Evol. Microbiol.">
        <title>Complete genome sequence of Corynebacterium casei LMG S-19264T (=DSM 44701T), isolated from a smear-ripened cheese.</title>
        <authorList>
            <consortium name="US DOE Joint Genome Institute (JGI-PGF)"/>
            <person name="Walter F."/>
            <person name="Albersmeier A."/>
            <person name="Kalinowski J."/>
            <person name="Ruckert C."/>
        </authorList>
    </citation>
    <scope>NUCLEOTIDE SEQUENCE</scope>
    <source>
        <strain evidence="3">JCM 31740</strain>
    </source>
</reference>
<dbReference type="SMART" id="SM00746">
    <property type="entry name" value="TRASH"/>
    <property type="match status" value="1"/>
</dbReference>
<dbReference type="InterPro" id="IPR011017">
    <property type="entry name" value="TRASH_dom"/>
</dbReference>
<dbReference type="KEGG" id="sacd:HS1genome_0562"/>
<dbReference type="EMBL" id="AP018553">
    <property type="protein sequence ID" value="BBD72173.1"/>
    <property type="molecule type" value="Genomic_DNA"/>
</dbReference>
<reference evidence="2" key="3">
    <citation type="journal article" date="2019" name="BMC Res. Notes">
        <title>Complete genome sequence of the Sulfodiicoccus acidiphilus strain HS-1T, the first crenarchaeon that lacks polB3, isolated from an acidic hot spring in Ohwaku-dani, Hakone, Japan.</title>
        <authorList>
            <person name="Sakai H.D."/>
            <person name="Kurosawa N."/>
        </authorList>
    </citation>
    <scope>NUCLEOTIDE SEQUENCE</scope>
    <source>
        <strain evidence="2">HS-1</strain>
    </source>
</reference>